<proteinExistence type="predicted"/>
<dbReference type="EMBL" id="MG450654">
    <property type="protein sequence ID" value="ATW62812.1"/>
    <property type="molecule type" value="Genomic_DNA"/>
</dbReference>
<reference evidence="2 3" key="1">
    <citation type="journal article" date="2018" name="Environ. Microbiol.">
        <title>Novel phage-host interactions and evolution as revealed by a cyanomyovirus isolated from an estuarine environment.</title>
        <authorList>
            <person name="Xu Y."/>
            <person name="Zhang R."/>
            <person name="Wang N."/>
            <person name="Cai L."/>
            <person name="Tong Y."/>
            <person name="Sun Q."/>
            <person name="Chen F."/>
            <person name="Jiao N."/>
        </authorList>
    </citation>
    <scope>NUCLEOTIDE SEQUENCE [LARGE SCALE GENOMIC DNA]</scope>
</reference>
<protein>
    <submittedName>
        <fullName evidence="2">Uncharacterized protein</fullName>
    </submittedName>
</protein>
<evidence type="ECO:0000313" key="3">
    <source>
        <dbReference type="Proteomes" id="UP000274731"/>
    </source>
</evidence>
<name>A0A3G1L3P8_9CAUD</name>
<dbReference type="Proteomes" id="UP000274731">
    <property type="component" value="Segment"/>
</dbReference>
<evidence type="ECO:0000313" key="2">
    <source>
        <dbReference type="EMBL" id="ATW62812.1"/>
    </source>
</evidence>
<feature type="coiled-coil region" evidence="1">
    <location>
        <begin position="5"/>
        <end position="32"/>
    </location>
</feature>
<keyword evidence="1" id="KW-0175">Coiled coil</keyword>
<gene>
    <name evidence="2" type="ORF">SCBWM1_gp128</name>
</gene>
<keyword evidence="3" id="KW-1185">Reference proteome</keyword>
<accession>A0A3G1L3P8</accession>
<organism evidence="2 3">
    <name type="scientific">Synechococcus phage S-CBWM1</name>
    <dbReference type="NCBI Taxonomy" id="2053653"/>
    <lineage>
        <taxon>Viruses</taxon>
        <taxon>Duplodnaviria</taxon>
        <taxon>Heunggongvirae</taxon>
        <taxon>Uroviricota</taxon>
        <taxon>Caudoviricetes</taxon>
        <taxon>Aokuangvirus</taxon>
        <taxon>Aokuangvirus SCBWM1</taxon>
    </lineage>
</organism>
<evidence type="ECO:0000256" key="1">
    <source>
        <dbReference type="SAM" id="Coils"/>
    </source>
</evidence>
<sequence>MGKGRKKLKERVEYLSQELQDLSRRLGRLETVSPDFPPQEEKPQFEELIWNFLK</sequence>